<gene>
    <name evidence="6" type="ORF">ACFYXQ_36605</name>
</gene>
<dbReference type="Proteomes" id="UP001601992">
    <property type="component" value="Unassembled WGS sequence"/>
</dbReference>
<dbReference type="PANTHER" id="PTHR10696:SF56">
    <property type="entry name" value="TAUD_TFDA-LIKE DOMAIN-CONTAINING PROTEIN"/>
    <property type="match status" value="1"/>
</dbReference>
<evidence type="ECO:0000256" key="2">
    <source>
        <dbReference type="ARBA" id="ARBA00023002"/>
    </source>
</evidence>
<evidence type="ECO:0000259" key="5">
    <source>
        <dbReference type="Pfam" id="PF02668"/>
    </source>
</evidence>
<evidence type="ECO:0000256" key="4">
    <source>
        <dbReference type="ARBA" id="ARBA00023194"/>
    </source>
</evidence>
<dbReference type="RefSeq" id="WP_157186766.1">
    <property type="nucleotide sequence ID" value="NZ_JBIAQY010000018.1"/>
</dbReference>
<evidence type="ECO:0000313" key="7">
    <source>
        <dbReference type="Proteomes" id="UP001601992"/>
    </source>
</evidence>
<organism evidence="6 7">
    <name type="scientific">Nocardia jiangxiensis</name>
    <dbReference type="NCBI Taxonomy" id="282685"/>
    <lineage>
        <taxon>Bacteria</taxon>
        <taxon>Bacillati</taxon>
        <taxon>Actinomycetota</taxon>
        <taxon>Actinomycetes</taxon>
        <taxon>Mycobacteriales</taxon>
        <taxon>Nocardiaceae</taxon>
        <taxon>Nocardia</taxon>
    </lineage>
</organism>
<dbReference type="EC" id="1.14.11.-" evidence="6"/>
<accession>A0ABW6SAF6</accession>
<dbReference type="InterPro" id="IPR050411">
    <property type="entry name" value="AlphaKG_dependent_hydroxylases"/>
</dbReference>
<name>A0ABW6SAF6_9NOCA</name>
<keyword evidence="3" id="KW-0408">Iron</keyword>
<dbReference type="Gene3D" id="3.60.130.10">
    <property type="entry name" value="Clavaminate synthase-like"/>
    <property type="match status" value="1"/>
</dbReference>
<evidence type="ECO:0000313" key="6">
    <source>
        <dbReference type="EMBL" id="MFF3573296.1"/>
    </source>
</evidence>
<dbReference type="EMBL" id="JBIAQY010000018">
    <property type="protein sequence ID" value="MFF3573296.1"/>
    <property type="molecule type" value="Genomic_DNA"/>
</dbReference>
<evidence type="ECO:0000256" key="1">
    <source>
        <dbReference type="ARBA" id="ARBA00001954"/>
    </source>
</evidence>
<evidence type="ECO:0000256" key="3">
    <source>
        <dbReference type="ARBA" id="ARBA00023004"/>
    </source>
</evidence>
<keyword evidence="7" id="KW-1185">Reference proteome</keyword>
<protein>
    <submittedName>
        <fullName evidence="6">TauD/TfdA family dioxygenase</fullName>
        <ecNumber evidence="6">1.14.11.-</ecNumber>
    </submittedName>
</protein>
<feature type="domain" description="TauD/TfdA-like" evidence="5">
    <location>
        <begin position="33"/>
        <end position="268"/>
    </location>
</feature>
<comment type="caution">
    <text evidence="6">The sequence shown here is derived from an EMBL/GenBank/DDBJ whole genome shotgun (WGS) entry which is preliminary data.</text>
</comment>
<proteinExistence type="predicted"/>
<dbReference type="InterPro" id="IPR042098">
    <property type="entry name" value="TauD-like_sf"/>
</dbReference>
<keyword evidence="6" id="KW-0223">Dioxygenase</keyword>
<keyword evidence="2 6" id="KW-0560">Oxidoreductase</keyword>
<dbReference type="PANTHER" id="PTHR10696">
    <property type="entry name" value="GAMMA-BUTYROBETAINE HYDROXYLASE-RELATED"/>
    <property type="match status" value="1"/>
</dbReference>
<reference evidence="6 7" key="1">
    <citation type="submission" date="2024-10" db="EMBL/GenBank/DDBJ databases">
        <title>The Natural Products Discovery Center: Release of the First 8490 Sequenced Strains for Exploring Actinobacteria Biosynthetic Diversity.</title>
        <authorList>
            <person name="Kalkreuter E."/>
            <person name="Kautsar S.A."/>
            <person name="Yang D."/>
            <person name="Bader C.D."/>
            <person name="Teijaro C.N."/>
            <person name="Fluegel L."/>
            <person name="Davis C.M."/>
            <person name="Simpson J.R."/>
            <person name="Lauterbach L."/>
            <person name="Steele A.D."/>
            <person name="Gui C."/>
            <person name="Meng S."/>
            <person name="Li G."/>
            <person name="Viehrig K."/>
            <person name="Ye F."/>
            <person name="Su P."/>
            <person name="Kiefer A.F."/>
            <person name="Nichols A."/>
            <person name="Cepeda A.J."/>
            <person name="Yan W."/>
            <person name="Fan B."/>
            <person name="Jiang Y."/>
            <person name="Adhikari A."/>
            <person name="Zheng C.-J."/>
            <person name="Schuster L."/>
            <person name="Cowan T.M."/>
            <person name="Smanski M.J."/>
            <person name="Chevrette M.G."/>
            <person name="De Carvalho L.P.S."/>
            <person name="Shen B."/>
        </authorList>
    </citation>
    <scope>NUCLEOTIDE SEQUENCE [LARGE SCALE GENOMIC DNA]</scope>
    <source>
        <strain evidence="6 7">NPDC002593</strain>
    </source>
</reference>
<keyword evidence="4" id="KW-0045">Antibiotic biosynthesis</keyword>
<dbReference type="Pfam" id="PF02668">
    <property type="entry name" value="TauD"/>
    <property type="match status" value="1"/>
</dbReference>
<sequence>MTERIKSAGTPIHQVTAQDCRDEVLGEFLDPIAHELRWGKGLVFVTGIPVGGSVPEEDTELMYWIIGSYFGDAVSQSRNGMVMGHVRAGQDAAEGRAYGSTGELSLHSDRIDILSLMCMHGAKVGGDSFFASSLALYDTIKNEHPEYVPILERGFPQWRHGEQAEGDEAITPYPVPGFAEHEGLVSALMSGNMNLHYIRTHADYEVSEDEEAALKYMYKLRRRPEFHLRAPLQVGEAVFINNYEVLHAREDFEDDEDPAKRRHLLRLWLQGRPPRPRVETMTVTHNRSGRQGIDPKG</sequence>
<dbReference type="InterPro" id="IPR003819">
    <property type="entry name" value="TauD/TfdA-like"/>
</dbReference>
<dbReference type="GO" id="GO:0051213">
    <property type="term" value="F:dioxygenase activity"/>
    <property type="evidence" value="ECO:0007669"/>
    <property type="project" value="UniProtKB-KW"/>
</dbReference>
<dbReference type="SUPFAM" id="SSF51197">
    <property type="entry name" value="Clavaminate synthase-like"/>
    <property type="match status" value="1"/>
</dbReference>
<comment type="cofactor">
    <cofactor evidence="1">
        <name>Fe(2+)</name>
        <dbReference type="ChEBI" id="CHEBI:29033"/>
    </cofactor>
</comment>